<gene>
    <name evidence="3" type="ORF">NA56DRAFT_643563</name>
</gene>
<evidence type="ECO:0000313" key="3">
    <source>
        <dbReference type="EMBL" id="PMD24339.1"/>
    </source>
</evidence>
<organism evidence="3 4">
    <name type="scientific">Hyaloscypha hepaticicola</name>
    <dbReference type="NCBI Taxonomy" id="2082293"/>
    <lineage>
        <taxon>Eukaryota</taxon>
        <taxon>Fungi</taxon>
        <taxon>Dikarya</taxon>
        <taxon>Ascomycota</taxon>
        <taxon>Pezizomycotina</taxon>
        <taxon>Leotiomycetes</taxon>
        <taxon>Helotiales</taxon>
        <taxon>Hyaloscyphaceae</taxon>
        <taxon>Hyaloscypha</taxon>
    </lineage>
</organism>
<reference evidence="3 4" key="1">
    <citation type="submission" date="2016-05" db="EMBL/GenBank/DDBJ databases">
        <title>A degradative enzymes factory behind the ericoid mycorrhizal symbiosis.</title>
        <authorList>
            <consortium name="DOE Joint Genome Institute"/>
            <person name="Martino E."/>
            <person name="Morin E."/>
            <person name="Grelet G."/>
            <person name="Kuo A."/>
            <person name="Kohler A."/>
            <person name="Daghino S."/>
            <person name="Barry K."/>
            <person name="Choi C."/>
            <person name="Cichocki N."/>
            <person name="Clum A."/>
            <person name="Copeland A."/>
            <person name="Hainaut M."/>
            <person name="Haridas S."/>
            <person name="Labutti K."/>
            <person name="Lindquist E."/>
            <person name="Lipzen A."/>
            <person name="Khouja H.-R."/>
            <person name="Murat C."/>
            <person name="Ohm R."/>
            <person name="Olson A."/>
            <person name="Spatafora J."/>
            <person name="Veneault-Fourrey C."/>
            <person name="Henrissat B."/>
            <person name="Grigoriev I."/>
            <person name="Martin F."/>
            <person name="Perotto S."/>
        </authorList>
    </citation>
    <scope>NUCLEOTIDE SEQUENCE [LARGE SCALE GENOMIC DNA]</scope>
    <source>
        <strain evidence="3 4">UAMH 7357</strain>
    </source>
</reference>
<feature type="region of interest" description="Disordered" evidence="1">
    <location>
        <begin position="78"/>
        <end position="104"/>
    </location>
</feature>
<dbReference type="EMBL" id="KZ613473">
    <property type="protein sequence ID" value="PMD24339.1"/>
    <property type="molecule type" value="Genomic_DNA"/>
</dbReference>
<keyword evidence="4" id="KW-1185">Reference proteome</keyword>
<name>A0A2J6QDJ5_9HELO</name>
<accession>A0A2J6QDJ5</accession>
<evidence type="ECO:0000256" key="1">
    <source>
        <dbReference type="SAM" id="MobiDB-lite"/>
    </source>
</evidence>
<keyword evidence="2" id="KW-0472">Membrane</keyword>
<feature type="transmembrane region" description="Helical" evidence="2">
    <location>
        <begin position="20"/>
        <end position="44"/>
    </location>
</feature>
<evidence type="ECO:0000256" key="2">
    <source>
        <dbReference type="SAM" id="Phobius"/>
    </source>
</evidence>
<dbReference type="Proteomes" id="UP000235672">
    <property type="component" value="Unassembled WGS sequence"/>
</dbReference>
<dbReference type="OrthoDB" id="3562457at2759"/>
<proteinExistence type="predicted"/>
<protein>
    <submittedName>
        <fullName evidence="3">Uncharacterized protein</fullName>
    </submittedName>
</protein>
<dbReference type="AlphaFoldDB" id="A0A2J6QDJ5"/>
<sequence>MYTSGSGDDYGNCPKTHSLATAAGVGVGVGVFVATIIILAFVFIHRRESRARKVLPTISPNVLVTGPMTHDKHEWEEYHEHPKDLVKGGGSVKHKDPPVYTKGT</sequence>
<evidence type="ECO:0000313" key="4">
    <source>
        <dbReference type="Proteomes" id="UP000235672"/>
    </source>
</evidence>
<keyword evidence="2" id="KW-1133">Transmembrane helix</keyword>
<keyword evidence="2" id="KW-0812">Transmembrane</keyword>